<dbReference type="Proteomes" id="UP000198432">
    <property type="component" value="Unassembled WGS sequence"/>
</dbReference>
<dbReference type="EMBL" id="FZOQ01000059">
    <property type="protein sequence ID" value="SNT35509.1"/>
    <property type="molecule type" value="Genomic_DNA"/>
</dbReference>
<sequence>MKASCCGKLPEKRIAITSYRDEYERTITRTRSRWGRRMKPLRQATVELVLGTLLNHMGMRRINTRGLELAHKGMLVAAAAYNLQKLLHFTPRRSQTAVMALPRPEQAVFFYFYFWPDQEVVVEVGIEVRR</sequence>
<organism evidence="2 3">
    <name type="scientific">Pontibacter ummariensis</name>
    <dbReference type="NCBI Taxonomy" id="1610492"/>
    <lineage>
        <taxon>Bacteria</taxon>
        <taxon>Pseudomonadati</taxon>
        <taxon>Bacteroidota</taxon>
        <taxon>Cytophagia</taxon>
        <taxon>Cytophagales</taxon>
        <taxon>Hymenobacteraceae</taxon>
        <taxon>Pontibacter</taxon>
    </lineage>
</organism>
<name>A0A239M0S5_9BACT</name>
<dbReference type="OrthoDB" id="1454687at2"/>
<feature type="domain" description="Transposase DDE" evidence="1">
    <location>
        <begin position="3"/>
        <end position="87"/>
    </location>
</feature>
<reference evidence="3" key="1">
    <citation type="submission" date="2017-06" db="EMBL/GenBank/DDBJ databases">
        <authorList>
            <person name="Varghese N."/>
            <person name="Submissions S."/>
        </authorList>
    </citation>
    <scope>NUCLEOTIDE SEQUENCE [LARGE SCALE GENOMIC DNA]</scope>
    <source>
        <strain evidence="3">NKM1</strain>
    </source>
</reference>
<dbReference type="InterPro" id="IPR025668">
    <property type="entry name" value="Tnp_DDE_dom"/>
</dbReference>
<accession>A0A239M0S5</accession>
<proteinExistence type="predicted"/>
<gene>
    <name evidence="2" type="ORF">SAMN06296052_1592</name>
</gene>
<dbReference type="Pfam" id="PF13751">
    <property type="entry name" value="DDE_Tnp_1_6"/>
    <property type="match status" value="1"/>
</dbReference>
<keyword evidence="3" id="KW-1185">Reference proteome</keyword>
<evidence type="ECO:0000259" key="1">
    <source>
        <dbReference type="Pfam" id="PF13751"/>
    </source>
</evidence>
<evidence type="ECO:0000313" key="3">
    <source>
        <dbReference type="Proteomes" id="UP000198432"/>
    </source>
</evidence>
<evidence type="ECO:0000313" key="2">
    <source>
        <dbReference type="EMBL" id="SNT35509.1"/>
    </source>
</evidence>
<dbReference type="AlphaFoldDB" id="A0A239M0S5"/>
<protein>
    <submittedName>
        <fullName evidence="2">Transposase DDE domain-containing protein</fullName>
    </submittedName>
</protein>